<accession>A0A9X4APK0</accession>
<reference evidence="1" key="1">
    <citation type="submission" date="2022-06" db="EMBL/GenBank/DDBJ databases">
        <title>Aquibacillus sp. a new bacterium isolated from soil saline samples.</title>
        <authorList>
            <person name="Galisteo C."/>
            <person name="De La Haba R."/>
            <person name="Sanchez-Porro C."/>
            <person name="Ventosa A."/>
        </authorList>
    </citation>
    <scope>NUCLEOTIDE SEQUENCE</scope>
    <source>
        <strain evidence="1">3ASR75-11</strain>
    </source>
</reference>
<keyword evidence="2" id="KW-1185">Reference proteome</keyword>
<dbReference type="InterPro" id="IPR024623">
    <property type="entry name" value="YtxH"/>
</dbReference>
<protein>
    <submittedName>
        <fullName evidence="1">YtxH domain-containing protein</fullName>
    </submittedName>
</protein>
<dbReference type="InterPro" id="IPR052928">
    <property type="entry name" value="Desiccation-related_membrane"/>
</dbReference>
<dbReference type="AlphaFoldDB" id="A0A9X4APK0"/>
<dbReference type="Proteomes" id="UP001145050">
    <property type="component" value="Unassembled WGS sequence"/>
</dbReference>
<dbReference type="Pfam" id="PF12732">
    <property type="entry name" value="YtxH"/>
    <property type="match status" value="1"/>
</dbReference>
<dbReference type="PANTHER" id="PTHR35792">
    <property type="entry name" value="GENERAL STRESS PROTEIN"/>
    <property type="match status" value="1"/>
</dbReference>
<organism evidence="1 2">
    <name type="scientific">Terrihalobacillus insolitus</name>
    <dbReference type="NCBI Taxonomy" id="2950438"/>
    <lineage>
        <taxon>Bacteria</taxon>
        <taxon>Bacillati</taxon>
        <taxon>Bacillota</taxon>
        <taxon>Bacilli</taxon>
        <taxon>Bacillales</taxon>
        <taxon>Bacillaceae</taxon>
        <taxon>Terrihalobacillus</taxon>
    </lineage>
</organism>
<dbReference type="RefSeq" id="WP_272437437.1">
    <property type="nucleotide sequence ID" value="NZ_JAMQKB010000017.1"/>
</dbReference>
<comment type="caution">
    <text evidence="1">The sequence shown here is derived from an EMBL/GenBank/DDBJ whole genome shotgun (WGS) entry which is preliminary data.</text>
</comment>
<dbReference type="PANTHER" id="PTHR35792:SF3">
    <property type="entry name" value="IG HYPOTHETICAL 17707"/>
    <property type="match status" value="1"/>
</dbReference>
<gene>
    <name evidence="1" type="ORF">NC797_14020</name>
</gene>
<evidence type="ECO:0000313" key="2">
    <source>
        <dbReference type="Proteomes" id="UP001145050"/>
    </source>
</evidence>
<proteinExistence type="predicted"/>
<name>A0A9X4APK0_9BACI</name>
<sequence>MTNGKSLLIGFLVGGAVSATVTLLNAPSSGKDLRNQVKKRGENAKTTWTDLKNEGVQLKDQITQTSKEGVSLIKDLSLDMKTSLETWKRTIEPHQKNIEKYLAQIEDSLKELEEKARK</sequence>
<dbReference type="EMBL" id="JAMQKB010000017">
    <property type="protein sequence ID" value="MDC3425620.1"/>
    <property type="molecule type" value="Genomic_DNA"/>
</dbReference>
<evidence type="ECO:0000313" key="1">
    <source>
        <dbReference type="EMBL" id="MDC3425620.1"/>
    </source>
</evidence>